<dbReference type="AlphaFoldDB" id="A0AAV9CNE1"/>
<comment type="caution">
    <text evidence="1">The sequence shown here is derived from an EMBL/GenBank/DDBJ whole genome shotgun (WGS) entry which is preliminary data.</text>
</comment>
<dbReference type="PANTHER" id="PTHR46977:SF1">
    <property type="entry name" value="PROTEIN FREE1"/>
    <property type="match status" value="1"/>
</dbReference>
<protein>
    <submittedName>
        <fullName evidence="1">Uncharacterized protein</fullName>
    </submittedName>
</protein>
<dbReference type="EMBL" id="JAUJYO010000018">
    <property type="protein sequence ID" value="KAK1290456.1"/>
    <property type="molecule type" value="Genomic_DNA"/>
</dbReference>
<dbReference type="GO" id="GO:0000813">
    <property type="term" value="C:ESCRT I complex"/>
    <property type="evidence" value="ECO:0007669"/>
    <property type="project" value="TreeGrafter"/>
</dbReference>
<keyword evidence="2" id="KW-1185">Reference proteome</keyword>
<evidence type="ECO:0000313" key="2">
    <source>
        <dbReference type="Proteomes" id="UP001180020"/>
    </source>
</evidence>
<sequence>MEFVCLTPSTSRTLRIYPLETINIWEHKEMVGNDIIGSRGTTNIGKSSEQQTEKKKGFGDWINLMKQSNEEKNHWVSAD</sequence>
<organism evidence="1 2">
    <name type="scientific">Acorus calamus</name>
    <name type="common">Sweet flag</name>
    <dbReference type="NCBI Taxonomy" id="4465"/>
    <lineage>
        <taxon>Eukaryota</taxon>
        <taxon>Viridiplantae</taxon>
        <taxon>Streptophyta</taxon>
        <taxon>Embryophyta</taxon>
        <taxon>Tracheophyta</taxon>
        <taxon>Spermatophyta</taxon>
        <taxon>Magnoliopsida</taxon>
        <taxon>Liliopsida</taxon>
        <taxon>Acoraceae</taxon>
        <taxon>Acorus</taxon>
    </lineage>
</organism>
<dbReference type="GO" id="GO:0036258">
    <property type="term" value="P:multivesicular body assembly"/>
    <property type="evidence" value="ECO:0007669"/>
    <property type="project" value="InterPro"/>
</dbReference>
<dbReference type="Proteomes" id="UP001180020">
    <property type="component" value="Unassembled WGS sequence"/>
</dbReference>
<dbReference type="GO" id="GO:0070676">
    <property type="term" value="P:intralumenal vesicle formation"/>
    <property type="evidence" value="ECO:0007669"/>
    <property type="project" value="TreeGrafter"/>
</dbReference>
<evidence type="ECO:0000313" key="1">
    <source>
        <dbReference type="EMBL" id="KAK1290456.1"/>
    </source>
</evidence>
<dbReference type="GO" id="GO:0031902">
    <property type="term" value="C:late endosome membrane"/>
    <property type="evidence" value="ECO:0007669"/>
    <property type="project" value="TreeGrafter"/>
</dbReference>
<reference evidence="1" key="2">
    <citation type="submission" date="2023-06" db="EMBL/GenBank/DDBJ databases">
        <authorList>
            <person name="Ma L."/>
            <person name="Liu K.-W."/>
            <person name="Li Z."/>
            <person name="Hsiao Y.-Y."/>
            <person name="Qi Y."/>
            <person name="Fu T."/>
            <person name="Tang G."/>
            <person name="Zhang D."/>
            <person name="Sun W.-H."/>
            <person name="Liu D.-K."/>
            <person name="Li Y."/>
            <person name="Chen G.-Z."/>
            <person name="Liu X.-D."/>
            <person name="Liao X.-Y."/>
            <person name="Jiang Y.-T."/>
            <person name="Yu X."/>
            <person name="Hao Y."/>
            <person name="Huang J."/>
            <person name="Zhao X.-W."/>
            <person name="Ke S."/>
            <person name="Chen Y.-Y."/>
            <person name="Wu W.-L."/>
            <person name="Hsu J.-L."/>
            <person name="Lin Y.-F."/>
            <person name="Huang M.-D."/>
            <person name="Li C.-Y."/>
            <person name="Huang L."/>
            <person name="Wang Z.-W."/>
            <person name="Zhao X."/>
            <person name="Zhong W.-Y."/>
            <person name="Peng D.-H."/>
            <person name="Ahmad S."/>
            <person name="Lan S."/>
            <person name="Zhang J.-S."/>
            <person name="Tsai W.-C."/>
            <person name="Van De Peer Y."/>
            <person name="Liu Z.-J."/>
        </authorList>
    </citation>
    <scope>NUCLEOTIDE SEQUENCE</scope>
    <source>
        <strain evidence="1">CP</strain>
        <tissue evidence="1">Leaves</tissue>
    </source>
</reference>
<gene>
    <name evidence="1" type="ORF">QJS10_CPB18g01149</name>
</gene>
<dbReference type="PANTHER" id="PTHR46977">
    <property type="entry name" value="PROTEIN FREE1"/>
    <property type="match status" value="1"/>
</dbReference>
<reference evidence="1" key="1">
    <citation type="journal article" date="2023" name="Nat. Commun.">
        <title>Diploid and tetraploid genomes of Acorus and the evolution of monocots.</title>
        <authorList>
            <person name="Ma L."/>
            <person name="Liu K.W."/>
            <person name="Li Z."/>
            <person name="Hsiao Y.Y."/>
            <person name="Qi Y."/>
            <person name="Fu T."/>
            <person name="Tang G.D."/>
            <person name="Zhang D."/>
            <person name="Sun W.H."/>
            <person name="Liu D.K."/>
            <person name="Li Y."/>
            <person name="Chen G.Z."/>
            <person name="Liu X.D."/>
            <person name="Liao X.Y."/>
            <person name="Jiang Y.T."/>
            <person name="Yu X."/>
            <person name="Hao Y."/>
            <person name="Huang J."/>
            <person name="Zhao X.W."/>
            <person name="Ke S."/>
            <person name="Chen Y.Y."/>
            <person name="Wu W.L."/>
            <person name="Hsu J.L."/>
            <person name="Lin Y.F."/>
            <person name="Huang M.D."/>
            <person name="Li C.Y."/>
            <person name="Huang L."/>
            <person name="Wang Z.W."/>
            <person name="Zhao X."/>
            <person name="Zhong W.Y."/>
            <person name="Peng D.H."/>
            <person name="Ahmad S."/>
            <person name="Lan S."/>
            <person name="Zhang J.S."/>
            <person name="Tsai W.C."/>
            <person name="Van de Peer Y."/>
            <person name="Liu Z.J."/>
        </authorList>
    </citation>
    <scope>NUCLEOTIDE SEQUENCE</scope>
    <source>
        <strain evidence="1">CP</strain>
    </source>
</reference>
<proteinExistence type="predicted"/>
<accession>A0AAV9CNE1</accession>
<name>A0AAV9CNE1_ACOCL</name>
<dbReference type="InterPro" id="IPR045893">
    <property type="entry name" value="FREE1"/>
</dbReference>
<dbReference type="GO" id="GO:0043130">
    <property type="term" value="F:ubiquitin binding"/>
    <property type="evidence" value="ECO:0007669"/>
    <property type="project" value="InterPro"/>
</dbReference>